<feature type="region of interest" description="Disordered" evidence="2">
    <location>
        <begin position="53"/>
        <end position="76"/>
    </location>
</feature>
<dbReference type="InterPro" id="IPR003010">
    <property type="entry name" value="C-N_Hydrolase"/>
</dbReference>
<evidence type="ECO:0000313" key="4">
    <source>
        <dbReference type="EMBL" id="MEW9265124.1"/>
    </source>
</evidence>
<proteinExistence type="predicted"/>
<evidence type="ECO:0000256" key="1">
    <source>
        <dbReference type="ARBA" id="ARBA00022801"/>
    </source>
</evidence>
<sequence>MTTTRLAAVAENFGRDLEHAYATIERVLRQADGADLVAFPEACLGGYLSSLGSAQDRGTAASRRDRSGPPPLRLDGPELRRVQQLAGDTVVVLGFCEDGGADLYNTAVALTGDGVLGHHRKVHQPLGENLSYAAGSTFDAFDTPVGRIGLQICYDKAFPEAARAAALDGAEVVVSISAWPGARTAASGDLAQDRWKKRFDLYDQARALENQVVWVAANQAGTFGSLRYVGSAKVVGPGGEVLADTGVEAGVAIADVDVDAELAAARRAMFALRDRRPDAYGAVVAPNTHALRQEVPALA</sequence>
<dbReference type="GO" id="GO:0016787">
    <property type="term" value="F:hydrolase activity"/>
    <property type="evidence" value="ECO:0007669"/>
    <property type="project" value="UniProtKB-KW"/>
</dbReference>
<dbReference type="PANTHER" id="PTHR43674:SF16">
    <property type="entry name" value="CARBON-NITROGEN FAMILY, PUTATIVE (AFU_ORTHOLOGUE AFUA_5G02350)-RELATED"/>
    <property type="match status" value="1"/>
</dbReference>
<dbReference type="Gene3D" id="3.60.110.10">
    <property type="entry name" value="Carbon-nitrogen hydrolase"/>
    <property type="match status" value="1"/>
</dbReference>
<dbReference type="SUPFAM" id="SSF56317">
    <property type="entry name" value="Carbon-nitrogen hydrolase"/>
    <property type="match status" value="1"/>
</dbReference>
<protein>
    <submittedName>
        <fullName evidence="4">Carbon-nitrogen hydrolase family protein</fullName>
    </submittedName>
</protein>
<dbReference type="InterPro" id="IPR050345">
    <property type="entry name" value="Aliph_Amidase/BUP"/>
</dbReference>
<evidence type="ECO:0000259" key="3">
    <source>
        <dbReference type="PROSITE" id="PS50263"/>
    </source>
</evidence>
<accession>A0ABV3P682</accession>
<dbReference type="EMBL" id="JBFNQN010000006">
    <property type="protein sequence ID" value="MEW9265124.1"/>
    <property type="molecule type" value="Genomic_DNA"/>
</dbReference>
<dbReference type="RefSeq" id="WP_367638053.1">
    <property type="nucleotide sequence ID" value="NZ_JBFNQN010000006.1"/>
</dbReference>
<dbReference type="Pfam" id="PF00795">
    <property type="entry name" value="CN_hydrolase"/>
    <property type="match status" value="1"/>
</dbReference>
<dbReference type="PANTHER" id="PTHR43674">
    <property type="entry name" value="NITRILASE C965.09-RELATED"/>
    <property type="match status" value="1"/>
</dbReference>
<name>A0ABV3P682_9ACTN</name>
<dbReference type="CDD" id="cd07197">
    <property type="entry name" value="nitrilase"/>
    <property type="match status" value="1"/>
</dbReference>
<comment type="caution">
    <text evidence="4">The sequence shown here is derived from an EMBL/GenBank/DDBJ whole genome shotgun (WGS) entry which is preliminary data.</text>
</comment>
<evidence type="ECO:0000313" key="5">
    <source>
        <dbReference type="Proteomes" id="UP001555826"/>
    </source>
</evidence>
<gene>
    <name evidence="4" type="ORF">AB1207_10230</name>
</gene>
<organism evidence="4 5">
    <name type="scientific">Kineococcus endophyticus</name>
    <dbReference type="NCBI Taxonomy" id="1181883"/>
    <lineage>
        <taxon>Bacteria</taxon>
        <taxon>Bacillati</taxon>
        <taxon>Actinomycetota</taxon>
        <taxon>Actinomycetes</taxon>
        <taxon>Kineosporiales</taxon>
        <taxon>Kineosporiaceae</taxon>
        <taxon>Kineococcus</taxon>
    </lineage>
</organism>
<reference evidence="4 5" key="1">
    <citation type="submission" date="2024-07" db="EMBL/GenBank/DDBJ databases">
        <authorList>
            <person name="Thanompreechachai J."/>
            <person name="Duangmal K."/>
        </authorList>
    </citation>
    <scope>NUCLEOTIDE SEQUENCE [LARGE SCALE GENOMIC DNA]</scope>
    <source>
        <strain evidence="4 5">KCTC 19886</strain>
    </source>
</reference>
<keyword evidence="5" id="KW-1185">Reference proteome</keyword>
<feature type="domain" description="CN hydrolase" evidence="3">
    <location>
        <begin position="4"/>
        <end position="258"/>
    </location>
</feature>
<dbReference type="InterPro" id="IPR036526">
    <property type="entry name" value="C-N_Hydrolase_sf"/>
</dbReference>
<dbReference type="Proteomes" id="UP001555826">
    <property type="component" value="Unassembled WGS sequence"/>
</dbReference>
<dbReference type="PROSITE" id="PS50263">
    <property type="entry name" value="CN_HYDROLASE"/>
    <property type="match status" value="1"/>
</dbReference>
<evidence type="ECO:0000256" key="2">
    <source>
        <dbReference type="SAM" id="MobiDB-lite"/>
    </source>
</evidence>
<keyword evidence="1 4" id="KW-0378">Hydrolase</keyword>